<keyword evidence="3" id="KW-0805">Transcription regulation</keyword>
<evidence type="ECO:0000256" key="1">
    <source>
        <dbReference type="ARBA" id="ARBA00022679"/>
    </source>
</evidence>
<dbReference type="InterPro" id="IPR029016">
    <property type="entry name" value="GAF-like_dom_sf"/>
</dbReference>
<dbReference type="GO" id="GO:0003723">
    <property type="term" value="F:RNA binding"/>
    <property type="evidence" value="ECO:0007669"/>
    <property type="project" value="InterPro"/>
</dbReference>
<sequence>MRATDDDGFRGLAETLGGIARTLQAEPDVETTLQAIVKAAVDYVGGAEHAGISLAEHRKIRTVAPTSALVETIDQLQYDFHEGPCVDAITEHQTYRVGDVGKEARWPAFGPAAADHGIRSMLSFRLFVTDWTIGALNLYSSRVNAFGQRTEEEGQLFATHAAIALMGAQREAQLGVAIESRDIISTAKGMLMERHDVDAARAFRMLVEASQAANIKLHEVATWLVEKRAV</sequence>
<keyword evidence="7" id="KW-1185">Reference proteome</keyword>
<evidence type="ECO:0000313" key="6">
    <source>
        <dbReference type="EMBL" id="NGY64124.1"/>
    </source>
</evidence>
<dbReference type="InterPro" id="IPR003018">
    <property type="entry name" value="GAF"/>
</dbReference>
<dbReference type="SUPFAM" id="SSF52172">
    <property type="entry name" value="CheY-like"/>
    <property type="match status" value="1"/>
</dbReference>
<dbReference type="AlphaFoldDB" id="A0A7C9RVW7"/>
<organism evidence="6 7">
    <name type="scientific">Lentzea alba</name>
    <dbReference type="NCBI Taxonomy" id="2714351"/>
    <lineage>
        <taxon>Bacteria</taxon>
        <taxon>Bacillati</taxon>
        <taxon>Actinomycetota</taxon>
        <taxon>Actinomycetes</taxon>
        <taxon>Pseudonocardiales</taxon>
        <taxon>Pseudonocardiaceae</taxon>
        <taxon>Lentzea</taxon>
    </lineage>
</organism>
<dbReference type="SMART" id="SM00065">
    <property type="entry name" value="GAF"/>
    <property type="match status" value="1"/>
</dbReference>
<evidence type="ECO:0000256" key="3">
    <source>
        <dbReference type="ARBA" id="ARBA00023015"/>
    </source>
</evidence>
<evidence type="ECO:0000259" key="5">
    <source>
        <dbReference type="PROSITE" id="PS50921"/>
    </source>
</evidence>
<proteinExistence type="predicted"/>
<comment type="caution">
    <text evidence="6">The sequence shown here is derived from an EMBL/GenBank/DDBJ whole genome shotgun (WGS) entry which is preliminary data.</text>
</comment>
<dbReference type="Pfam" id="PF03861">
    <property type="entry name" value="ANTAR"/>
    <property type="match status" value="1"/>
</dbReference>
<dbReference type="Gene3D" id="1.10.10.10">
    <property type="entry name" value="Winged helix-like DNA-binding domain superfamily/Winged helix DNA-binding domain"/>
    <property type="match status" value="1"/>
</dbReference>
<feature type="domain" description="ANTAR" evidence="5">
    <location>
        <begin position="164"/>
        <end position="225"/>
    </location>
</feature>
<accession>A0A7C9RVW7</accession>
<keyword evidence="2" id="KW-0418">Kinase</keyword>
<dbReference type="EMBL" id="JAAMPJ010000012">
    <property type="protein sequence ID" value="NGY64124.1"/>
    <property type="molecule type" value="Genomic_DNA"/>
</dbReference>
<dbReference type="Proteomes" id="UP000481360">
    <property type="component" value="Unassembled WGS sequence"/>
</dbReference>
<name>A0A7C9RVW7_9PSEU</name>
<dbReference type="InterPro" id="IPR011006">
    <property type="entry name" value="CheY-like_superfamily"/>
</dbReference>
<dbReference type="InterPro" id="IPR012074">
    <property type="entry name" value="GAF_ANTAR"/>
</dbReference>
<dbReference type="GO" id="GO:0016301">
    <property type="term" value="F:kinase activity"/>
    <property type="evidence" value="ECO:0007669"/>
    <property type="project" value="UniProtKB-KW"/>
</dbReference>
<dbReference type="SMART" id="SM01012">
    <property type="entry name" value="ANTAR"/>
    <property type="match status" value="1"/>
</dbReference>
<dbReference type="SUPFAM" id="SSF55781">
    <property type="entry name" value="GAF domain-like"/>
    <property type="match status" value="1"/>
</dbReference>
<dbReference type="InterPro" id="IPR005561">
    <property type="entry name" value="ANTAR"/>
</dbReference>
<gene>
    <name evidence="6" type="ORF">G7043_34950</name>
</gene>
<dbReference type="Gene3D" id="3.30.450.40">
    <property type="match status" value="1"/>
</dbReference>
<keyword evidence="4" id="KW-0804">Transcription</keyword>
<dbReference type="RefSeq" id="WP_166052948.1">
    <property type="nucleotide sequence ID" value="NZ_JAAMPJ010000012.1"/>
</dbReference>
<protein>
    <submittedName>
        <fullName evidence="6">GAF and ANTAR domain-containing protein</fullName>
    </submittedName>
</protein>
<evidence type="ECO:0000256" key="4">
    <source>
        <dbReference type="ARBA" id="ARBA00023163"/>
    </source>
</evidence>
<evidence type="ECO:0000256" key="2">
    <source>
        <dbReference type="ARBA" id="ARBA00022777"/>
    </source>
</evidence>
<dbReference type="PROSITE" id="PS50921">
    <property type="entry name" value="ANTAR"/>
    <property type="match status" value="1"/>
</dbReference>
<dbReference type="InterPro" id="IPR036388">
    <property type="entry name" value="WH-like_DNA-bd_sf"/>
</dbReference>
<reference evidence="6 7" key="1">
    <citation type="submission" date="2020-03" db="EMBL/GenBank/DDBJ databases">
        <title>Isolation and identification of active actinomycetes.</title>
        <authorList>
            <person name="Sun X."/>
        </authorList>
    </citation>
    <scope>NUCLEOTIDE SEQUENCE [LARGE SCALE GENOMIC DNA]</scope>
    <source>
        <strain evidence="6 7">NEAU-D13</strain>
    </source>
</reference>
<dbReference type="Pfam" id="PF13185">
    <property type="entry name" value="GAF_2"/>
    <property type="match status" value="1"/>
</dbReference>
<dbReference type="PIRSF" id="PIRSF036625">
    <property type="entry name" value="GAF_ANTAR"/>
    <property type="match status" value="1"/>
</dbReference>
<keyword evidence="1" id="KW-0808">Transferase</keyword>
<evidence type="ECO:0000313" key="7">
    <source>
        <dbReference type="Proteomes" id="UP000481360"/>
    </source>
</evidence>